<evidence type="ECO:0000313" key="2">
    <source>
        <dbReference type="EMBL" id="CAL8084227.1"/>
    </source>
</evidence>
<protein>
    <submittedName>
        <fullName evidence="2">Uncharacterized protein</fullName>
    </submittedName>
</protein>
<sequence length="273" mass="30676">MASSDELTKFLLTLPQELDGAVMSLKVLEASDLDLTWANLIMKRDFENYELLFPRFGRRPRYILTDNQPHPNKKQWDLATGVVSDFVNTFQNVQDVYYGNVIVDDAILHEKPKSSQSRLPAESGEDLRNLNPKRVRFDLPEKSKSYPVDTRSGFPQKASNLPVASTSSSSRPTCEQSMSTGAREHKQLKEGINDDGVVMDSVGSRGKPEDARDMHLVTTLALKNFKRNVKNDLVLRVVKELNEVKASGKWLQIAAQIPATAELMQELFPSANK</sequence>
<evidence type="ECO:0000313" key="3">
    <source>
        <dbReference type="Proteomes" id="UP001642540"/>
    </source>
</evidence>
<gene>
    <name evidence="2" type="ORF">ODALV1_LOCUS5729</name>
</gene>
<reference evidence="2 3" key="1">
    <citation type="submission" date="2024-08" db="EMBL/GenBank/DDBJ databases">
        <authorList>
            <person name="Cucini C."/>
            <person name="Frati F."/>
        </authorList>
    </citation>
    <scope>NUCLEOTIDE SEQUENCE [LARGE SCALE GENOMIC DNA]</scope>
</reference>
<feature type="region of interest" description="Disordered" evidence="1">
    <location>
        <begin position="112"/>
        <end position="190"/>
    </location>
</feature>
<dbReference type="Proteomes" id="UP001642540">
    <property type="component" value="Unassembled WGS sequence"/>
</dbReference>
<organism evidence="2 3">
    <name type="scientific">Orchesella dallaii</name>
    <dbReference type="NCBI Taxonomy" id="48710"/>
    <lineage>
        <taxon>Eukaryota</taxon>
        <taxon>Metazoa</taxon>
        <taxon>Ecdysozoa</taxon>
        <taxon>Arthropoda</taxon>
        <taxon>Hexapoda</taxon>
        <taxon>Collembola</taxon>
        <taxon>Entomobryomorpha</taxon>
        <taxon>Entomobryoidea</taxon>
        <taxon>Orchesellidae</taxon>
        <taxon>Orchesellinae</taxon>
        <taxon>Orchesella</taxon>
    </lineage>
</organism>
<proteinExistence type="predicted"/>
<feature type="compositionally biased region" description="Basic and acidic residues" evidence="1">
    <location>
        <begin position="135"/>
        <end position="144"/>
    </location>
</feature>
<accession>A0ABP1Q0C7</accession>
<evidence type="ECO:0000256" key="1">
    <source>
        <dbReference type="SAM" id="MobiDB-lite"/>
    </source>
</evidence>
<keyword evidence="3" id="KW-1185">Reference proteome</keyword>
<dbReference type="EMBL" id="CAXLJM020000018">
    <property type="protein sequence ID" value="CAL8084227.1"/>
    <property type="molecule type" value="Genomic_DNA"/>
</dbReference>
<feature type="compositionally biased region" description="Polar residues" evidence="1">
    <location>
        <begin position="157"/>
        <end position="180"/>
    </location>
</feature>
<comment type="caution">
    <text evidence="2">The sequence shown here is derived from an EMBL/GenBank/DDBJ whole genome shotgun (WGS) entry which is preliminary data.</text>
</comment>
<name>A0ABP1Q0C7_9HEXA</name>